<dbReference type="SUPFAM" id="SSF57959">
    <property type="entry name" value="Leucine zipper domain"/>
    <property type="match status" value="1"/>
</dbReference>
<keyword evidence="3" id="KW-0805">Transcription regulation</keyword>
<name>A0A8H6Y349_9AGAR</name>
<comment type="similarity">
    <text evidence="2">Belongs to the bZIP family.</text>
</comment>
<dbReference type="AlphaFoldDB" id="A0A8H6Y349"/>
<proteinExistence type="inferred from homology"/>
<protein>
    <submittedName>
        <fullName evidence="10">BZIP domain-containing protein</fullName>
    </submittedName>
</protein>
<feature type="domain" description="BZIP" evidence="9">
    <location>
        <begin position="142"/>
        <end position="184"/>
    </location>
</feature>
<keyword evidence="4" id="KW-0238">DNA-binding</keyword>
<comment type="caution">
    <text evidence="10">The sequence shown here is derived from an EMBL/GenBank/DDBJ whole genome shotgun (WGS) entry which is preliminary data.</text>
</comment>
<comment type="subcellular location">
    <subcellularLocation>
        <location evidence="1">Nucleus</location>
    </subcellularLocation>
</comment>
<dbReference type="EMBL" id="JACAZH010000014">
    <property type="protein sequence ID" value="KAF7351111.1"/>
    <property type="molecule type" value="Genomic_DNA"/>
</dbReference>
<accession>A0A8H6Y349</accession>
<evidence type="ECO:0000256" key="5">
    <source>
        <dbReference type="ARBA" id="ARBA00023163"/>
    </source>
</evidence>
<feature type="compositionally biased region" description="Basic and acidic residues" evidence="8">
    <location>
        <begin position="115"/>
        <end position="131"/>
    </location>
</feature>
<evidence type="ECO:0000256" key="8">
    <source>
        <dbReference type="SAM" id="MobiDB-lite"/>
    </source>
</evidence>
<feature type="region of interest" description="Disordered" evidence="8">
    <location>
        <begin position="389"/>
        <end position="410"/>
    </location>
</feature>
<dbReference type="Pfam" id="PF00170">
    <property type="entry name" value="bZIP_1"/>
    <property type="match status" value="1"/>
</dbReference>
<dbReference type="Gene3D" id="1.20.5.170">
    <property type="match status" value="1"/>
</dbReference>
<evidence type="ECO:0000256" key="1">
    <source>
        <dbReference type="ARBA" id="ARBA00004123"/>
    </source>
</evidence>
<evidence type="ECO:0000256" key="4">
    <source>
        <dbReference type="ARBA" id="ARBA00023125"/>
    </source>
</evidence>
<dbReference type="CDD" id="cd14812">
    <property type="entry name" value="bZIP_u3"/>
    <property type="match status" value="1"/>
</dbReference>
<organism evidence="10 11">
    <name type="scientific">Mycena sanguinolenta</name>
    <dbReference type="NCBI Taxonomy" id="230812"/>
    <lineage>
        <taxon>Eukaryota</taxon>
        <taxon>Fungi</taxon>
        <taxon>Dikarya</taxon>
        <taxon>Basidiomycota</taxon>
        <taxon>Agaricomycotina</taxon>
        <taxon>Agaricomycetes</taxon>
        <taxon>Agaricomycetidae</taxon>
        <taxon>Agaricales</taxon>
        <taxon>Marasmiineae</taxon>
        <taxon>Mycenaceae</taxon>
        <taxon>Mycena</taxon>
    </lineage>
</organism>
<dbReference type="PANTHER" id="PTHR47416">
    <property type="entry name" value="BASIC-LEUCINE ZIPPER TRANSCRIPTION FACTOR F-RELATED"/>
    <property type="match status" value="1"/>
</dbReference>
<dbReference type="InterPro" id="IPR004827">
    <property type="entry name" value="bZIP"/>
</dbReference>
<evidence type="ECO:0000313" key="10">
    <source>
        <dbReference type="EMBL" id="KAF7351111.1"/>
    </source>
</evidence>
<dbReference type="InterPro" id="IPR046347">
    <property type="entry name" value="bZIP_sf"/>
</dbReference>
<keyword evidence="5" id="KW-0804">Transcription</keyword>
<feature type="coiled-coil region" evidence="7">
    <location>
        <begin position="160"/>
        <end position="232"/>
    </location>
</feature>
<sequence>MSAAPNLSLGQILANDALVSLSPVEYYSPTQDAFQFPPYSSYSESSSSSSVADSPVPTARMLKFPVADSHCMPTHQLFDFPQVSPSSSEPPSPVHHPRLSISINPVACKRSSTPDIEKPPKKRAAGERVSSKDFVPPDVSGLSKREARLVKNRAAAFLSRQRKREEFELMEVRVAELEQENARLLALAQGGAPAAPVQRKKTEANDVLRSEIEQLRAQLHAAEEREHKLNAELTAKTASHDVPPVKIEPSEPSLPLSPAPRVQSAHKAAASLGLMVLLCALPSLFPASSNSALPTSFSLPHSSLPASSSAFDFNALLPSDYDWSRTGNSVMDLDTDEKRRVTATSATTTTRKLEFSDEESAVLTGLSGLDISFDTSPLDDGKIRVRIHHPSSSVSSRAPSPGGNYATKEENPFSMFLGSSQSEPSASLSSEPYIGYPSSSGSDPFLGVGGYGSYSISPYGQDDITSVDYAESEFGVASEYSVPDSTTGGRRRVRIVLKTMPAADGEGGEWEVQLC</sequence>
<dbReference type="PANTHER" id="PTHR47416:SF8">
    <property type="entry name" value="BASIC-LEUCINE ZIPPER TRANSCRIPTION FACTOR E-RELATED"/>
    <property type="match status" value="1"/>
</dbReference>
<feature type="region of interest" description="Disordered" evidence="8">
    <location>
        <begin position="78"/>
        <end position="140"/>
    </location>
</feature>
<keyword evidence="7" id="KW-0175">Coiled coil</keyword>
<feature type="compositionally biased region" description="Low complexity" evidence="8">
    <location>
        <begin position="390"/>
        <end position="401"/>
    </location>
</feature>
<evidence type="ECO:0000259" key="9">
    <source>
        <dbReference type="PROSITE" id="PS50217"/>
    </source>
</evidence>
<dbReference type="OrthoDB" id="674948at2759"/>
<evidence type="ECO:0000256" key="2">
    <source>
        <dbReference type="ARBA" id="ARBA00007163"/>
    </source>
</evidence>
<dbReference type="PROSITE" id="PS50217">
    <property type="entry name" value="BZIP"/>
    <property type="match status" value="1"/>
</dbReference>
<evidence type="ECO:0000256" key="6">
    <source>
        <dbReference type="ARBA" id="ARBA00023242"/>
    </source>
</evidence>
<dbReference type="SMART" id="SM00338">
    <property type="entry name" value="BRLZ"/>
    <property type="match status" value="1"/>
</dbReference>
<dbReference type="GO" id="GO:0003677">
    <property type="term" value="F:DNA binding"/>
    <property type="evidence" value="ECO:0007669"/>
    <property type="project" value="UniProtKB-KW"/>
</dbReference>
<evidence type="ECO:0000256" key="7">
    <source>
        <dbReference type="SAM" id="Coils"/>
    </source>
</evidence>
<reference evidence="10" key="1">
    <citation type="submission" date="2020-05" db="EMBL/GenBank/DDBJ databases">
        <title>Mycena genomes resolve the evolution of fungal bioluminescence.</title>
        <authorList>
            <person name="Tsai I.J."/>
        </authorList>
    </citation>
    <scope>NUCLEOTIDE SEQUENCE</scope>
    <source>
        <strain evidence="10">160909Yilan</strain>
    </source>
</reference>
<evidence type="ECO:0000256" key="3">
    <source>
        <dbReference type="ARBA" id="ARBA00023015"/>
    </source>
</evidence>
<keyword evidence="6" id="KW-0539">Nucleus</keyword>
<gene>
    <name evidence="10" type="ORF">MSAN_01673600</name>
</gene>
<dbReference type="GO" id="GO:0005634">
    <property type="term" value="C:nucleus"/>
    <property type="evidence" value="ECO:0007669"/>
    <property type="project" value="UniProtKB-SubCell"/>
</dbReference>
<dbReference type="Proteomes" id="UP000623467">
    <property type="component" value="Unassembled WGS sequence"/>
</dbReference>
<evidence type="ECO:0000313" key="11">
    <source>
        <dbReference type="Proteomes" id="UP000623467"/>
    </source>
</evidence>
<keyword evidence="11" id="KW-1185">Reference proteome</keyword>
<dbReference type="GO" id="GO:0003700">
    <property type="term" value="F:DNA-binding transcription factor activity"/>
    <property type="evidence" value="ECO:0007669"/>
    <property type="project" value="InterPro"/>
</dbReference>